<reference evidence="2" key="1">
    <citation type="journal article" date="2012" name="Nature">
        <title>The tomato genome sequence provides insights into fleshy fruit evolution.</title>
        <authorList>
            <consortium name="Tomato Genome Consortium"/>
        </authorList>
    </citation>
    <scope>NUCLEOTIDE SEQUENCE [LARGE SCALE GENOMIC DNA]</scope>
    <source>
        <strain evidence="2">cv. Heinz 1706</strain>
    </source>
</reference>
<sequence length="196" mass="21271">MYSSALPSMKRLMNSSPSTHRPHRLLPWSSLSGLTSEIKARIYKAWLTQGNGKDNLQESCTCWPRNGFPPPPPMATWPIFLLNPNLSTICLATRETCMKSPDSSLSSLGAKKVRPPAWPRGIIDILATGSYSGISAPTKAWPASVIQTSRLAARMAASFIKFCKSAPVKPGVLLAILSKSTSLARAFPLECTCHSE</sequence>
<keyword evidence="3" id="KW-1185">Reference proteome</keyword>
<dbReference type="Gramene" id="Solyc04g082255.1.1">
    <property type="protein sequence ID" value="Solyc04g082255.1.1"/>
    <property type="gene ID" value="Solyc04g082255.1"/>
</dbReference>
<reference evidence="2" key="2">
    <citation type="submission" date="2019-01" db="UniProtKB">
        <authorList>
            <consortium name="EnsemblPlants"/>
        </authorList>
    </citation>
    <scope>IDENTIFICATION</scope>
    <source>
        <strain evidence="2">cv. Heinz 1706</strain>
    </source>
</reference>
<accession>A0A3Q7GAZ5</accession>
<protein>
    <submittedName>
        <fullName evidence="2">Uncharacterized protein</fullName>
    </submittedName>
</protein>
<proteinExistence type="predicted"/>
<evidence type="ECO:0000313" key="3">
    <source>
        <dbReference type="Proteomes" id="UP000004994"/>
    </source>
</evidence>
<feature type="region of interest" description="Disordered" evidence="1">
    <location>
        <begin position="1"/>
        <end position="21"/>
    </location>
</feature>
<dbReference type="EnsemblPlants" id="Solyc04g082255.1.1">
    <property type="protein sequence ID" value="Solyc04g082255.1.1"/>
    <property type="gene ID" value="Solyc04g082255.1"/>
</dbReference>
<name>A0A3Q7GAZ5_SOLLC</name>
<evidence type="ECO:0000256" key="1">
    <source>
        <dbReference type="SAM" id="MobiDB-lite"/>
    </source>
</evidence>
<evidence type="ECO:0000313" key="2">
    <source>
        <dbReference type="EnsemblPlants" id="Solyc04g082255.1.1"/>
    </source>
</evidence>
<organism evidence="2">
    <name type="scientific">Solanum lycopersicum</name>
    <name type="common">Tomato</name>
    <name type="synonym">Lycopersicon esculentum</name>
    <dbReference type="NCBI Taxonomy" id="4081"/>
    <lineage>
        <taxon>Eukaryota</taxon>
        <taxon>Viridiplantae</taxon>
        <taxon>Streptophyta</taxon>
        <taxon>Embryophyta</taxon>
        <taxon>Tracheophyta</taxon>
        <taxon>Spermatophyta</taxon>
        <taxon>Magnoliopsida</taxon>
        <taxon>eudicotyledons</taxon>
        <taxon>Gunneridae</taxon>
        <taxon>Pentapetalae</taxon>
        <taxon>asterids</taxon>
        <taxon>lamiids</taxon>
        <taxon>Solanales</taxon>
        <taxon>Solanaceae</taxon>
        <taxon>Solanoideae</taxon>
        <taxon>Solaneae</taxon>
        <taxon>Solanum</taxon>
        <taxon>Solanum subgen. Lycopersicon</taxon>
    </lineage>
</organism>
<dbReference type="InParanoid" id="A0A3Q7GAZ5"/>
<dbReference type="Proteomes" id="UP000004994">
    <property type="component" value="Chromosome 4"/>
</dbReference>
<dbReference type="AlphaFoldDB" id="A0A3Q7GAZ5"/>